<keyword evidence="2" id="KW-0238">DNA-binding</keyword>
<dbReference type="Proteomes" id="UP000371041">
    <property type="component" value="Chromosome"/>
</dbReference>
<dbReference type="EMBL" id="CP045929">
    <property type="protein sequence ID" value="QGK68541.1"/>
    <property type="molecule type" value="Genomic_DNA"/>
</dbReference>
<organism evidence="2 3">
    <name type="scientific">Allosaccharopolyspora coralli</name>
    <dbReference type="NCBI Taxonomy" id="2665642"/>
    <lineage>
        <taxon>Bacteria</taxon>
        <taxon>Bacillati</taxon>
        <taxon>Actinomycetota</taxon>
        <taxon>Actinomycetes</taxon>
        <taxon>Pseudonocardiales</taxon>
        <taxon>Pseudonocardiaceae</taxon>
        <taxon>Allosaccharopolyspora</taxon>
    </lineage>
</organism>
<evidence type="ECO:0000313" key="3">
    <source>
        <dbReference type="Proteomes" id="UP000371041"/>
    </source>
</evidence>
<feature type="region of interest" description="Disordered" evidence="1">
    <location>
        <begin position="54"/>
        <end position="90"/>
    </location>
</feature>
<dbReference type="SUPFAM" id="SSF89447">
    <property type="entry name" value="AbrB/MazE/MraZ-like"/>
    <property type="match status" value="1"/>
</dbReference>
<dbReference type="InterPro" id="IPR037914">
    <property type="entry name" value="SpoVT-AbrB_sf"/>
</dbReference>
<dbReference type="AlphaFoldDB" id="A0A5Q3Q1X2"/>
<dbReference type="KEGG" id="sace:GIY23_02295"/>
<protein>
    <submittedName>
        <fullName evidence="2">AbrB/MazE/SpoVT family DNA-binding domain-containing protein</fullName>
    </submittedName>
</protein>
<proteinExistence type="predicted"/>
<reference evidence="3" key="1">
    <citation type="submission" date="2019-11" db="EMBL/GenBank/DDBJ databases">
        <title>The complete genome sequence of Saccharopolyspora sp. E2A.</title>
        <authorList>
            <person name="Zhang G."/>
        </authorList>
    </citation>
    <scope>NUCLEOTIDE SEQUENCE [LARGE SCALE GENOMIC DNA]</scope>
    <source>
        <strain evidence="3">E2A</strain>
    </source>
</reference>
<evidence type="ECO:0000313" key="2">
    <source>
        <dbReference type="EMBL" id="QGK68541.1"/>
    </source>
</evidence>
<feature type="compositionally biased region" description="Basic and acidic residues" evidence="1">
    <location>
        <begin position="70"/>
        <end position="90"/>
    </location>
</feature>
<sequence>MTSASVKMNAQGRVSLVADIRNALHITTDTDLVEYIEDGRVVIESKANLMRRIQRDATASDSGTGSVTDELIRDRRAEAAAERAETEPNA</sequence>
<feature type="compositionally biased region" description="Polar residues" evidence="1">
    <location>
        <begin position="57"/>
        <end position="67"/>
    </location>
</feature>
<evidence type="ECO:0000256" key="1">
    <source>
        <dbReference type="SAM" id="MobiDB-lite"/>
    </source>
</evidence>
<dbReference type="GO" id="GO:0003677">
    <property type="term" value="F:DNA binding"/>
    <property type="evidence" value="ECO:0007669"/>
    <property type="project" value="UniProtKB-KW"/>
</dbReference>
<name>A0A5Q3Q1X2_9PSEU</name>
<dbReference type="RefSeq" id="WP_154075150.1">
    <property type="nucleotide sequence ID" value="NZ_CP045929.1"/>
</dbReference>
<gene>
    <name evidence="2" type="ORF">GIY23_02295</name>
</gene>
<keyword evidence="3" id="KW-1185">Reference proteome</keyword>
<accession>A0A5Q3Q1X2</accession>